<keyword evidence="3" id="KW-1185">Reference proteome</keyword>
<evidence type="ECO:0000313" key="2">
    <source>
        <dbReference type="EMBL" id="RMX53454.1"/>
    </source>
</evidence>
<organism evidence="2 3">
    <name type="scientific">Pocillopora damicornis</name>
    <name type="common">Cauliflower coral</name>
    <name type="synonym">Millepora damicornis</name>
    <dbReference type="NCBI Taxonomy" id="46731"/>
    <lineage>
        <taxon>Eukaryota</taxon>
        <taxon>Metazoa</taxon>
        <taxon>Cnidaria</taxon>
        <taxon>Anthozoa</taxon>
        <taxon>Hexacorallia</taxon>
        <taxon>Scleractinia</taxon>
        <taxon>Astrocoeniina</taxon>
        <taxon>Pocilloporidae</taxon>
        <taxon>Pocillopora</taxon>
    </lineage>
</organism>
<gene>
    <name evidence="2" type="ORF">pdam_00013276</name>
</gene>
<dbReference type="AlphaFoldDB" id="A0A3M6UIT5"/>
<feature type="region of interest" description="Disordered" evidence="1">
    <location>
        <begin position="26"/>
        <end position="64"/>
    </location>
</feature>
<feature type="compositionally biased region" description="Polar residues" evidence="1">
    <location>
        <begin position="203"/>
        <end position="212"/>
    </location>
</feature>
<dbReference type="Proteomes" id="UP000275408">
    <property type="component" value="Unassembled WGS sequence"/>
</dbReference>
<feature type="compositionally biased region" description="Basic and acidic residues" evidence="1">
    <location>
        <begin position="47"/>
        <end position="64"/>
    </location>
</feature>
<feature type="region of interest" description="Disordered" evidence="1">
    <location>
        <begin position="190"/>
        <end position="218"/>
    </location>
</feature>
<evidence type="ECO:0000313" key="3">
    <source>
        <dbReference type="Proteomes" id="UP000275408"/>
    </source>
</evidence>
<protein>
    <submittedName>
        <fullName evidence="2">Uncharacterized protein</fullName>
    </submittedName>
</protein>
<reference evidence="2 3" key="1">
    <citation type="journal article" date="2018" name="Sci. Rep.">
        <title>Comparative analysis of the Pocillopora damicornis genome highlights role of immune system in coral evolution.</title>
        <authorList>
            <person name="Cunning R."/>
            <person name="Bay R.A."/>
            <person name="Gillette P."/>
            <person name="Baker A.C."/>
            <person name="Traylor-Knowles N."/>
        </authorList>
    </citation>
    <scope>NUCLEOTIDE SEQUENCE [LARGE SCALE GENOMIC DNA]</scope>
    <source>
        <strain evidence="2">RSMAS</strain>
        <tissue evidence="2">Whole animal</tissue>
    </source>
</reference>
<dbReference type="EMBL" id="RCHS01001430">
    <property type="protein sequence ID" value="RMX53454.1"/>
    <property type="molecule type" value="Genomic_DNA"/>
</dbReference>
<comment type="caution">
    <text evidence="2">The sequence shown here is derived from an EMBL/GenBank/DDBJ whole genome shotgun (WGS) entry which is preliminary data.</text>
</comment>
<proteinExistence type="predicted"/>
<feature type="region of interest" description="Disordered" evidence="1">
    <location>
        <begin position="244"/>
        <end position="270"/>
    </location>
</feature>
<accession>A0A3M6UIT5</accession>
<evidence type="ECO:0000256" key="1">
    <source>
        <dbReference type="SAM" id="MobiDB-lite"/>
    </source>
</evidence>
<sequence>MAKGLFALVRRGSKLNYLDDAGRDLSQRKQTEVHPQNAAHRVKSIPRSKDHSSKENDTLESTISKERTSTEKILLNLNFQKLSIGRKIARNSLANSKSTSLAETTLTTKEVNQDLSGKPKLVLSVASGYFVGECNSSSIETTSKKEESAGKIVPCIILPDHDTVNIRSTACNNFENHTCLQYSRNFGSQPHLRGSAEKKKRPSSWTSESSPGRNDLTDKISKTTSVFVSNQNLGLLGEAVPISASPSQRRNKKESSLSPESRHLSRLVSSLDRSGRVVDRSVRRAKSWGRGDEVTDSGIQHSRKVDIFLPTV</sequence>
<name>A0A3M6UIT5_POCDA</name>